<feature type="compositionally biased region" description="Basic and acidic residues" evidence="1">
    <location>
        <begin position="384"/>
        <end position="395"/>
    </location>
</feature>
<evidence type="ECO:0000313" key="2">
    <source>
        <dbReference type="EMBL" id="GMT17469.1"/>
    </source>
</evidence>
<feature type="compositionally biased region" description="Basic residues" evidence="1">
    <location>
        <begin position="319"/>
        <end position="332"/>
    </location>
</feature>
<feature type="compositionally biased region" description="Low complexity" evidence="1">
    <location>
        <begin position="120"/>
        <end position="134"/>
    </location>
</feature>
<feature type="compositionally biased region" description="Polar residues" evidence="1">
    <location>
        <begin position="399"/>
        <end position="410"/>
    </location>
</feature>
<evidence type="ECO:0000256" key="1">
    <source>
        <dbReference type="SAM" id="MobiDB-lite"/>
    </source>
</evidence>
<proteinExistence type="predicted"/>
<feature type="non-terminal residue" evidence="2">
    <location>
        <position position="621"/>
    </location>
</feature>
<feature type="region of interest" description="Disordered" evidence="1">
    <location>
        <begin position="316"/>
        <end position="533"/>
    </location>
</feature>
<organism evidence="2 3">
    <name type="scientific">Pristionchus fissidentatus</name>
    <dbReference type="NCBI Taxonomy" id="1538716"/>
    <lineage>
        <taxon>Eukaryota</taxon>
        <taxon>Metazoa</taxon>
        <taxon>Ecdysozoa</taxon>
        <taxon>Nematoda</taxon>
        <taxon>Chromadorea</taxon>
        <taxon>Rhabditida</taxon>
        <taxon>Rhabditina</taxon>
        <taxon>Diplogasteromorpha</taxon>
        <taxon>Diplogasteroidea</taxon>
        <taxon>Neodiplogasteridae</taxon>
        <taxon>Pristionchus</taxon>
    </lineage>
</organism>
<feature type="compositionally biased region" description="Acidic residues" evidence="1">
    <location>
        <begin position="60"/>
        <end position="72"/>
    </location>
</feature>
<feature type="region of interest" description="Disordered" evidence="1">
    <location>
        <begin position="60"/>
        <end position="134"/>
    </location>
</feature>
<feature type="compositionally biased region" description="Basic and acidic residues" evidence="1">
    <location>
        <begin position="459"/>
        <end position="481"/>
    </location>
</feature>
<feature type="compositionally biased region" description="Basic and acidic residues" evidence="1">
    <location>
        <begin position="492"/>
        <end position="505"/>
    </location>
</feature>
<feature type="compositionally biased region" description="Gly residues" evidence="1">
    <location>
        <begin position="109"/>
        <end position="119"/>
    </location>
</feature>
<sequence length="621" mass="66035">NITVVVMDEEELLLHGDDGTAVNTDHIDEDLLLNESINGDAGSISGEIAGTILKLESVDHEELDYEEEEEKEERESRFTSERSKKSPVRAPEDAKTAAAATTNENTGVAGRGSYRGGTARGSYRGSSTRGGPYNMRGGMRMVAGGGFAGPISLLTSNIPPPMIGGGPGIGGPMGKILVNPNFGAGLTLLPTPGYGAPPMGGPAQMLPNMGAAPKVTLSIDGVPAMPPQNAPRMAPTMGLGGGVQMNMPPANIGGLAPLILNQMVAPPPSAMRFPPGMGPPPMNAASDMPPPGMAPMMAGGQGANWNLMVEAFLGDKKNSGSKKSKKSRRRSRSSSYSSYSDSESDYSSSSRSRSRSRSPRRSSRKQRDSRRHRSSKHGGGKGRGGGDKNGGERRVFRTGPNSFRINSAPGNGSELPSLLDGMDRGGDGGSRSSRRADRERQREDDTRDSARALGLDDEYLSRVEEQRRQREEMRRRRDRYEGGGGGRGGAANRDDRESTTGRGRNESGGNGTGASNKDGGRKREPQPETNKRKAFLAVHVKNIGSLGEAALGRVKGLAAEVGETKKVWRSADDVVTIIFTELDRAKAFMLKYNGSAPSSRIVVLQSLSHYIYQLPFSPPSL</sequence>
<keyword evidence="3" id="KW-1185">Reference proteome</keyword>
<dbReference type="AlphaFoldDB" id="A0AAV5VI21"/>
<dbReference type="Proteomes" id="UP001432322">
    <property type="component" value="Unassembled WGS sequence"/>
</dbReference>
<feature type="non-terminal residue" evidence="2">
    <location>
        <position position="1"/>
    </location>
</feature>
<feature type="compositionally biased region" description="Low complexity" evidence="1">
    <location>
        <begin position="333"/>
        <end position="351"/>
    </location>
</feature>
<protein>
    <recommendedName>
        <fullName evidence="4">RNA binding protein</fullName>
    </recommendedName>
</protein>
<feature type="compositionally biased region" description="Basic and acidic residues" evidence="1">
    <location>
        <begin position="518"/>
        <end position="531"/>
    </location>
</feature>
<dbReference type="EMBL" id="BTSY01000003">
    <property type="protein sequence ID" value="GMT17469.1"/>
    <property type="molecule type" value="Genomic_DNA"/>
</dbReference>
<gene>
    <name evidence="2" type="ORF">PFISCL1PPCAC_8766</name>
</gene>
<comment type="caution">
    <text evidence="2">The sequence shown here is derived from an EMBL/GenBank/DDBJ whole genome shotgun (WGS) entry which is preliminary data.</text>
</comment>
<name>A0AAV5VI21_9BILA</name>
<accession>A0AAV5VI21</accession>
<evidence type="ECO:0000313" key="3">
    <source>
        <dbReference type="Proteomes" id="UP001432322"/>
    </source>
</evidence>
<feature type="compositionally biased region" description="Basic residues" evidence="1">
    <location>
        <begin position="352"/>
        <end position="380"/>
    </location>
</feature>
<feature type="compositionally biased region" description="Basic and acidic residues" evidence="1">
    <location>
        <begin position="434"/>
        <end position="450"/>
    </location>
</feature>
<reference evidence="2" key="1">
    <citation type="submission" date="2023-10" db="EMBL/GenBank/DDBJ databases">
        <title>Genome assembly of Pristionchus species.</title>
        <authorList>
            <person name="Yoshida K."/>
            <person name="Sommer R.J."/>
        </authorList>
    </citation>
    <scope>NUCLEOTIDE SEQUENCE</scope>
    <source>
        <strain evidence="2">RS5133</strain>
    </source>
</reference>
<feature type="compositionally biased region" description="Basic and acidic residues" evidence="1">
    <location>
        <begin position="73"/>
        <end position="95"/>
    </location>
</feature>
<evidence type="ECO:0008006" key="4">
    <source>
        <dbReference type="Google" id="ProtNLM"/>
    </source>
</evidence>